<dbReference type="CDD" id="cd00156">
    <property type="entry name" value="REC"/>
    <property type="match status" value="1"/>
</dbReference>
<proteinExistence type="predicted"/>
<dbReference type="PANTHER" id="PTHR37299">
    <property type="entry name" value="TRANSCRIPTIONAL REGULATOR-RELATED"/>
    <property type="match status" value="1"/>
</dbReference>
<dbReference type="Proteomes" id="UP001244640">
    <property type="component" value="Unassembled WGS sequence"/>
</dbReference>
<dbReference type="InterPro" id="IPR007492">
    <property type="entry name" value="LytTR_DNA-bd_dom"/>
</dbReference>
<dbReference type="Gene3D" id="3.40.50.2300">
    <property type="match status" value="1"/>
</dbReference>
<evidence type="ECO:0000313" key="6">
    <source>
        <dbReference type="Proteomes" id="UP001244640"/>
    </source>
</evidence>
<accession>A0ABU0U419</accession>
<comment type="caution">
    <text evidence="1">Lacks conserved residue(s) required for the propagation of feature annotation.</text>
</comment>
<gene>
    <name evidence="5" type="ORF">QE382_001677</name>
</gene>
<dbReference type="PROSITE" id="PS50930">
    <property type="entry name" value="HTH_LYTTR"/>
    <property type="match status" value="1"/>
</dbReference>
<dbReference type="InterPro" id="IPR046947">
    <property type="entry name" value="LytR-like"/>
</dbReference>
<evidence type="ECO:0000256" key="2">
    <source>
        <dbReference type="SAM" id="Coils"/>
    </source>
</evidence>
<dbReference type="SMART" id="SM00448">
    <property type="entry name" value="REC"/>
    <property type="match status" value="1"/>
</dbReference>
<dbReference type="PANTHER" id="PTHR37299:SF1">
    <property type="entry name" value="STAGE 0 SPORULATION PROTEIN A HOMOLOG"/>
    <property type="match status" value="1"/>
</dbReference>
<evidence type="ECO:0000259" key="3">
    <source>
        <dbReference type="PROSITE" id="PS50110"/>
    </source>
</evidence>
<evidence type="ECO:0000313" key="5">
    <source>
        <dbReference type="EMBL" id="MDQ1149693.1"/>
    </source>
</evidence>
<dbReference type="Pfam" id="PF00072">
    <property type="entry name" value="Response_reg"/>
    <property type="match status" value="1"/>
</dbReference>
<feature type="coiled-coil region" evidence="2">
    <location>
        <begin position="114"/>
        <end position="141"/>
    </location>
</feature>
<feature type="domain" description="Response regulatory" evidence="3">
    <location>
        <begin position="7"/>
        <end position="121"/>
    </location>
</feature>
<protein>
    <submittedName>
        <fullName evidence="5">Two-component system response regulator LytT</fullName>
    </submittedName>
</protein>
<keyword evidence="2" id="KW-0175">Coiled coil</keyword>
<keyword evidence="6" id="KW-1185">Reference proteome</keyword>
<dbReference type="Pfam" id="PF04397">
    <property type="entry name" value="LytTR"/>
    <property type="match status" value="1"/>
</dbReference>
<feature type="domain" description="HTH LytTR-type" evidence="4">
    <location>
        <begin position="138"/>
        <end position="241"/>
    </location>
</feature>
<dbReference type="PROSITE" id="PS50110">
    <property type="entry name" value="RESPONSE_REGULATORY"/>
    <property type="match status" value="1"/>
</dbReference>
<dbReference type="Gene3D" id="2.40.50.1020">
    <property type="entry name" value="LytTr DNA-binding domain"/>
    <property type="match status" value="1"/>
</dbReference>
<sequence length="247" mass="28385">MDKLNYRLLIVDDNPDSLVYILMSLKELPFINDDIKIVQKPIEALNYLKENEVDVLMLGMDLGDKEIDGIKLASLIPNPPVMVACSAHTDYVFKANEAGFYTYFSKKISFNVLKAKMEDVVEKVDKKLQEQSREVKSLTIKDLNNDTIQIDVDQIFYAQVDNDIIDIYLEKDKYQVKGSLGGLQANLPAAMFARPRINTLVNLSKIDLLRSGELHFVKPRNGFPIAVTRSYKDNFRHQYEVYRQNNK</sequence>
<dbReference type="RefSeq" id="WP_307185481.1">
    <property type="nucleotide sequence ID" value="NZ_JAUTBA010000001.1"/>
</dbReference>
<dbReference type="EMBL" id="JAUTBA010000001">
    <property type="protein sequence ID" value="MDQ1149693.1"/>
    <property type="molecule type" value="Genomic_DNA"/>
</dbReference>
<evidence type="ECO:0000259" key="4">
    <source>
        <dbReference type="PROSITE" id="PS50930"/>
    </source>
</evidence>
<evidence type="ECO:0000256" key="1">
    <source>
        <dbReference type="PROSITE-ProRule" id="PRU00169"/>
    </source>
</evidence>
<dbReference type="SUPFAM" id="SSF52172">
    <property type="entry name" value="CheY-like"/>
    <property type="match status" value="1"/>
</dbReference>
<dbReference type="SMART" id="SM00850">
    <property type="entry name" value="LytTR"/>
    <property type="match status" value="1"/>
</dbReference>
<dbReference type="InterPro" id="IPR011006">
    <property type="entry name" value="CheY-like_superfamily"/>
</dbReference>
<comment type="caution">
    <text evidence="5">The sequence shown here is derived from an EMBL/GenBank/DDBJ whole genome shotgun (WGS) entry which is preliminary data.</text>
</comment>
<name>A0ABU0U419_9SPHI</name>
<reference evidence="5 6" key="1">
    <citation type="submission" date="2023-07" db="EMBL/GenBank/DDBJ databases">
        <title>Functional and genomic diversity of the sorghum phyllosphere microbiome.</title>
        <authorList>
            <person name="Shade A."/>
        </authorList>
    </citation>
    <scope>NUCLEOTIDE SEQUENCE [LARGE SCALE GENOMIC DNA]</scope>
    <source>
        <strain evidence="5 6">SORGH_AS_0892</strain>
    </source>
</reference>
<organism evidence="5 6">
    <name type="scientific">Sphingobacterium zeae</name>
    <dbReference type="NCBI Taxonomy" id="1776859"/>
    <lineage>
        <taxon>Bacteria</taxon>
        <taxon>Pseudomonadati</taxon>
        <taxon>Bacteroidota</taxon>
        <taxon>Sphingobacteriia</taxon>
        <taxon>Sphingobacteriales</taxon>
        <taxon>Sphingobacteriaceae</taxon>
        <taxon>Sphingobacterium</taxon>
    </lineage>
</organism>
<dbReference type="InterPro" id="IPR001789">
    <property type="entry name" value="Sig_transdc_resp-reg_receiver"/>
</dbReference>